<sequence length="56" mass="5656">MAGRSSRSALLFLCPTASGPDDAPLRDPDPMSSARSALPGGDSAGCEISRPQIGVI</sequence>
<proteinExistence type="predicted"/>
<dbReference type="EMBL" id="ABXU01000067">
    <property type="protein sequence ID" value="EEB32877.1"/>
    <property type="molecule type" value="Genomic_DNA"/>
</dbReference>
<reference evidence="2 3" key="1">
    <citation type="submission" date="2008-10" db="EMBL/GenBank/DDBJ databases">
        <title>Draft genome sequence of Desulvovibrio piger (ATCC 29098).</title>
        <authorList>
            <person name="Sudarsanam P."/>
            <person name="Ley R."/>
            <person name="Guruge J."/>
            <person name="Turnbaugh P.J."/>
            <person name="Mahowald M."/>
            <person name="Liep D."/>
            <person name="Gordon J."/>
        </authorList>
    </citation>
    <scope>NUCLEOTIDE SEQUENCE [LARGE SCALE GENOMIC DNA]</scope>
    <source>
        <strain evidence="2 3">ATCC 29098</strain>
    </source>
</reference>
<gene>
    <name evidence="2" type="ORF">DESPIG_02245</name>
</gene>
<evidence type="ECO:0000313" key="2">
    <source>
        <dbReference type="EMBL" id="EEB32877.1"/>
    </source>
</evidence>
<organism evidence="2 3">
    <name type="scientific">Desulfovibrio piger ATCC 29098</name>
    <dbReference type="NCBI Taxonomy" id="411464"/>
    <lineage>
        <taxon>Bacteria</taxon>
        <taxon>Pseudomonadati</taxon>
        <taxon>Thermodesulfobacteriota</taxon>
        <taxon>Desulfovibrionia</taxon>
        <taxon>Desulfovibrionales</taxon>
        <taxon>Desulfovibrionaceae</taxon>
        <taxon>Desulfovibrio</taxon>
    </lineage>
</organism>
<name>B6WVX7_9BACT</name>
<dbReference type="Proteomes" id="UP000003676">
    <property type="component" value="Unassembled WGS sequence"/>
</dbReference>
<dbReference type="AlphaFoldDB" id="B6WVX7"/>
<comment type="caution">
    <text evidence="2">The sequence shown here is derived from an EMBL/GenBank/DDBJ whole genome shotgun (WGS) entry which is preliminary data.</text>
</comment>
<evidence type="ECO:0000256" key="1">
    <source>
        <dbReference type="SAM" id="MobiDB-lite"/>
    </source>
</evidence>
<dbReference type="HOGENOM" id="CLU_3006828_0_0_7"/>
<protein>
    <submittedName>
        <fullName evidence="2">Uncharacterized protein</fullName>
    </submittedName>
</protein>
<evidence type="ECO:0000313" key="3">
    <source>
        <dbReference type="Proteomes" id="UP000003676"/>
    </source>
</evidence>
<accession>B6WVX7</accession>
<feature type="region of interest" description="Disordered" evidence="1">
    <location>
        <begin position="15"/>
        <end position="56"/>
    </location>
</feature>
<reference evidence="2 3" key="2">
    <citation type="submission" date="2008-10" db="EMBL/GenBank/DDBJ databases">
        <authorList>
            <person name="Fulton L."/>
            <person name="Clifton S."/>
            <person name="Fulton B."/>
            <person name="Xu J."/>
            <person name="Minx P."/>
            <person name="Pepin K.H."/>
            <person name="Johnson M."/>
            <person name="Bhonagiri V."/>
            <person name="Nash W.E."/>
            <person name="Mardis E.R."/>
            <person name="Wilson R.K."/>
        </authorList>
    </citation>
    <scope>NUCLEOTIDE SEQUENCE [LARGE SCALE GENOMIC DNA]</scope>
    <source>
        <strain evidence="2 3">ATCC 29098</strain>
    </source>
</reference>